<dbReference type="AlphaFoldDB" id="V4ATW7"/>
<dbReference type="InterPro" id="IPR041667">
    <property type="entry name" value="Cupin_8"/>
</dbReference>
<dbReference type="PANTHER" id="PTHR12480">
    <property type="entry name" value="ARGININE DEMETHYLASE AND LYSYL-HYDROXYLASE JMJD"/>
    <property type="match status" value="1"/>
</dbReference>
<dbReference type="CTD" id="20231127"/>
<dbReference type="Proteomes" id="UP000030746">
    <property type="component" value="Unassembled WGS sequence"/>
</dbReference>
<keyword evidence="4" id="KW-1185">Reference proteome</keyword>
<name>V4ATW7_LOTGI</name>
<proteinExistence type="predicted"/>
<dbReference type="SUPFAM" id="SSF51197">
    <property type="entry name" value="Clavaminate synthase-like"/>
    <property type="match status" value="1"/>
</dbReference>
<sequence>MFVLFFIIWFVNWPVERHQLASTLLSLKGLDNKFHDFEECIVELPGDVQKYFRPPVTCEFCQNVTHIPRVSGITPNEFEENYAYSGHPIVVVDATKTWTAMNVYNFKFFQDVHKNVTEENEGKQRTSCQFFPYKTKFQGLEDVFNMSVEKAYMKDGSPPWYIGWKNCDYTVGSILRKHYSRPYFLPVLAESSKTDWIFMGSPGYGAHLHIDNVGNPSWQAQITGNKRWILEPPPECYYTCTPHMEIVVKPGEIMVLDANMWYHQTIIEGDEIAIAIGSEYD</sequence>
<dbReference type="RefSeq" id="XP_009051046.1">
    <property type="nucleotide sequence ID" value="XM_009052798.1"/>
</dbReference>
<feature type="domain" description="Cupin-like" evidence="2">
    <location>
        <begin position="75"/>
        <end position="235"/>
    </location>
</feature>
<organism evidence="3 4">
    <name type="scientific">Lottia gigantea</name>
    <name type="common">Giant owl limpet</name>
    <dbReference type="NCBI Taxonomy" id="225164"/>
    <lineage>
        <taxon>Eukaryota</taxon>
        <taxon>Metazoa</taxon>
        <taxon>Spiralia</taxon>
        <taxon>Lophotrochozoa</taxon>
        <taxon>Mollusca</taxon>
        <taxon>Gastropoda</taxon>
        <taxon>Patellogastropoda</taxon>
        <taxon>Lottioidea</taxon>
        <taxon>Lottiidae</taxon>
        <taxon>Lottia</taxon>
    </lineage>
</organism>
<dbReference type="KEGG" id="lgi:LOTGIDRAFT_114702"/>
<evidence type="ECO:0000313" key="4">
    <source>
        <dbReference type="Proteomes" id="UP000030746"/>
    </source>
</evidence>
<dbReference type="EMBL" id="KB201262">
    <property type="protein sequence ID" value="ESO98350.1"/>
    <property type="molecule type" value="Genomic_DNA"/>
</dbReference>
<accession>V4ATW7</accession>
<protein>
    <recommendedName>
        <fullName evidence="2">Cupin-like domain-containing protein</fullName>
    </recommendedName>
</protein>
<gene>
    <name evidence="3" type="ORF">LOTGIDRAFT_114702</name>
</gene>
<dbReference type="Pfam" id="PF13621">
    <property type="entry name" value="Cupin_8"/>
    <property type="match status" value="1"/>
</dbReference>
<dbReference type="GeneID" id="20231127"/>
<reference evidence="3 4" key="1">
    <citation type="journal article" date="2013" name="Nature">
        <title>Insights into bilaterian evolution from three spiralian genomes.</title>
        <authorList>
            <person name="Simakov O."/>
            <person name="Marletaz F."/>
            <person name="Cho S.J."/>
            <person name="Edsinger-Gonzales E."/>
            <person name="Havlak P."/>
            <person name="Hellsten U."/>
            <person name="Kuo D.H."/>
            <person name="Larsson T."/>
            <person name="Lv J."/>
            <person name="Arendt D."/>
            <person name="Savage R."/>
            <person name="Osoegawa K."/>
            <person name="de Jong P."/>
            <person name="Grimwood J."/>
            <person name="Chapman J.A."/>
            <person name="Shapiro H."/>
            <person name="Aerts A."/>
            <person name="Otillar R.P."/>
            <person name="Terry A.Y."/>
            <person name="Boore J.L."/>
            <person name="Grigoriev I.V."/>
            <person name="Lindberg D.R."/>
            <person name="Seaver E.C."/>
            <person name="Weisblat D.A."/>
            <person name="Putnam N.H."/>
            <person name="Rokhsar D.S."/>
        </authorList>
    </citation>
    <scope>NUCLEOTIDE SEQUENCE [LARGE SCALE GENOMIC DNA]</scope>
</reference>
<evidence type="ECO:0000256" key="1">
    <source>
        <dbReference type="SAM" id="SignalP"/>
    </source>
</evidence>
<dbReference type="Gene3D" id="2.60.120.650">
    <property type="entry name" value="Cupin"/>
    <property type="match status" value="1"/>
</dbReference>
<dbReference type="InterPro" id="IPR050910">
    <property type="entry name" value="JMJD6_ArgDemeth/LysHydrox"/>
</dbReference>
<feature type="chain" id="PRO_5004717166" description="Cupin-like domain-containing protein" evidence="1">
    <location>
        <begin position="18"/>
        <end position="281"/>
    </location>
</feature>
<dbReference type="GO" id="GO:0016706">
    <property type="term" value="F:2-oxoglutarate-dependent dioxygenase activity"/>
    <property type="evidence" value="ECO:0007669"/>
    <property type="project" value="TreeGrafter"/>
</dbReference>
<dbReference type="OMA" id="EPPRECH"/>
<dbReference type="STRING" id="225164.V4ATW7"/>
<keyword evidence="1" id="KW-0732">Signal</keyword>
<evidence type="ECO:0000313" key="3">
    <source>
        <dbReference type="EMBL" id="ESO98350.1"/>
    </source>
</evidence>
<feature type="signal peptide" evidence="1">
    <location>
        <begin position="1"/>
        <end position="17"/>
    </location>
</feature>
<evidence type="ECO:0000259" key="2">
    <source>
        <dbReference type="Pfam" id="PF13621"/>
    </source>
</evidence>
<dbReference type="PANTHER" id="PTHR12480:SF19">
    <property type="entry name" value="CUPIN-LIKE DOMAIN-CONTAINING PROTEIN"/>
    <property type="match status" value="1"/>
</dbReference>
<dbReference type="HOGENOM" id="CLU_068137_2_0_1"/>
<dbReference type="OrthoDB" id="10063099at2759"/>